<keyword evidence="3" id="KW-0560">Oxidoreductase</keyword>
<dbReference type="eggNOG" id="KOG1575">
    <property type="taxonomic scope" value="Eukaryota"/>
</dbReference>
<evidence type="ECO:0000256" key="3">
    <source>
        <dbReference type="ARBA" id="ARBA00023002"/>
    </source>
</evidence>
<dbReference type="InterPro" id="IPR023210">
    <property type="entry name" value="NADP_OxRdtase_dom"/>
</dbReference>
<evidence type="ECO:0000313" key="5">
    <source>
        <dbReference type="EnsemblProtists" id="Phyra73371"/>
    </source>
</evidence>
<keyword evidence="6" id="KW-1185">Reference proteome</keyword>
<dbReference type="VEuPathDB" id="FungiDB:KRP23_6226"/>
<sequence length="295" mass="33265">MSDEAKYEGDFWYKLMTLAYRHGVNFFDSAETYGRGKAEIMLGKAIRRGVWGREDLVITTKIFQGTESGPNSTGVDRKHVIEGTKASLRRLGLEYVGVVFCHRSDPHTPIEETVRAMNYVIEQGWAFYWGTSEWSSATIIEACEIADRLGLIRPVVEQPQYNILERSRVDFDLVKLYKKYNLGLTIWSPLSMGILTGKYSTGKPEGSRYASPAQVEAELGCSLAQMSIAWAVANQQVSTVLLGANRPEQLEETLKPIEFESKITPEVKEKIDAVVQFVPKLPELDPFALARNRYL</sequence>
<dbReference type="GO" id="GO:0016491">
    <property type="term" value="F:oxidoreductase activity"/>
    <property type="evidence" value="ECO:0007669"/>
    <property type="project" value="UniProtKB-KW"/>
</dbReference>
<name>H3GCX7_PHYRM</name>
<dbReference type="FunCoup" id="H3GCX7">
    <property type="interactions" value="23"/>
</dbReference>
<dbReference type="PANTHER" id="PTHR43150">
    <property type="entry name" value="HYPERKINETIC, ISOFORM M"/>
    <property type="match status" value="1"/>
</dbReference>
<dbReference type="Proteomes" id="UP000005238">
    <property type="component" value="Unassembled WGS sequence"/>
</dbReference>
<organism evidence="5 6">
    <name type="scientific">Phytophthora ramorum</name>
    <name type="common">Sudden oak death agent</name>
    <dbReference type="NCBI Taxonomy" id="164328"/>
    <lineage>
        <taxon>Eukaryota</taxon>
        <taxon>Sar</taxon>
        <taxon>Stramenopiles</taxon>
        <taxon>Oomycota</taxon>
        <taxon>Peronosporomycetes</taxon>
        <taxon>Peronosporales</taxon>
        <taxon>Peronosporaceae</taxon>
        <taxon>Phytophthora</taxon>
    </lineage>
</organism>
<dbReference type="AlphaFoldDB" id="H3GCX7"/>
<proteinExistence type="inferred from homology"/>
<dbReference type="EMBL" id="DS566000">
    <property type="status" value="NOT_ANNOTATED_CDS"/>
    <property type="molecule type" value="Genomic_DNA"/>
</dbReference>
<evidence type="ECO:0000313" key="6">
    <source>
        <dbReference type="Proteomes" id="UP000005238"/>
    </source>
</evidence>
<evidence type="ECO:0000256" key="1">
    <source>
        <dbReference type="ARBA" id="ARBA00006515"/>
    </source>
</evidence>
<dbReference type="EnsemblProtists" id="Phyra73371">
    <property type="protein sequence ID" value="Phyra73371"/>
    <property type="gene ID" value="Phyra73371"/>
</dbReference>
<keyword evidence="2" id="KW-0521">NADP</keyword>
<protein>
    <recommendedName>
        <fullName evidence="4">NADP-dependent oxidoreductase domain-containing protein</fullName>
    </recommendedName>
</protein>
<dbReference type="SUPFAM" id="SSF51430">
    <property type="entry name" value="NAD(P)-linked oxidoreductase"/>
    <property type="match status" value="1"/>
</dbReference>
<dbReference type="InterPro" id="IPR005399">
    <property type="entry name" value="K_chnl_volt-dep_bsu_KCNAB-rel"/>
</dbReference>
<comment type="similarity">
    <text evidence="1">Belongs to the shaker potassium channel beta subunit family.</text>
</comment>
<evidence type="ECO:0000259" key="4">
    <source>
        <dbReference type="Pfam" id="PF00248"/>
    </source>
</evidence>
<dbReference type="HOGENOM" id="CLU_023205_2_0_1"/>
<dbReference type="Pfam" id="PF00248">
    <property type="entry name" value="Aldo_ket_red"/>
    <property type="match status" value="1"/>
</dbReference>
<dbReference type="STRING" id="164328.H3GCX7"/>
<dbReference type="InParanoid" id="H3GCX7"/>
<feature type="domain" description="NADP-dependent oxidoreductase" evidence="4">
    <location>
        <begin position="12"/>
        <end position="274"/>
    </location>
</feature>
<evidence type="ECO:0000256" key="2">
    <source>
        <dbReference type="ARBA" id="ARBA00022857"/>
    </source>
</evidence>
<dbReference type="Gene3D" id="3.20.20.100">
    <property type="entry name" value="NADP-dependent oxidoreductase domain"/>
    <property type="match status" value="1"/>
</dbReference>
<dbReference type="PANTHER" id="PTHR43150:SF2">
    <property type="entry name" value="HYPERKINETIC, ISOFORM M"/>
    <property type="match status" value="1"/>
</dbReference>
<reference evidence="6" key="1">
    <citation type="journal article" date="2006" name="Science">
        <title>Phytophthora genome sequences uncover evolutionary origins and mechanisms of pathogenesis.</title>
        <authorList>
            <person name="Tyler B.M."/>
            <person name="Tripathy S."/>
            <person name="Zhang X."/>
            <person name="Dehal P."/>
            <person name="Jiang R.H."/>
            <person name="Aerts A."/>
            <person name="Arredondo F.D."/>
            <person name="Baxter L."/>
            <person name="Bensasson D."/>
            <person name="Beynon J.L."/>
            <person name="Chapman J."/>
            <person name="Damasceno C.M."/>
            <person name="Dorrance A.E."/>
            <person name="Dou D."/>
            <person name="Dickerman A.W."/>
            <person name="Dubchak I.L."/>
            <person name="Garbelotto M."/>
            <person name="Gijzen M."/>
            <person name="Gordon S.G."/>
            <person name="Govers F."/>
            <person name="Grunwald N.J."/>
            <person name="Huang W."/>
            <person name="Ivors K.L."/>
            <person name="Jones R.W."/>
            <person name="Kamoun S."/>
            <person name="Krampis K."/>
            <person name="Lamour K.H."/>
            <person name="Lee M.K."/>
            <person name="McDonald W.H."/>
            <person name="Medina M."/>
            <person name="Meijer H.J."/>
            <person name="Nordberg E.K."/>
            <person name="Maclean D.J."/>
            <person name="Ospina-Giraldo M.D."/>
            <person name="Morris P.F."/>
            <person name="Phuntumart V."/>
            <person name="Putnam N.H."/>
            <person name="Rash S."/>
            <person name="Rose J.K."/>
            <person name="Sakihama Y."/>
            <person name="Salamov A.A."/>
            <person name="Savidor A."/>
            <person name="Scheuring C.F."/>
            <person name="Smith B.M."/>
            <person name="Sobral B.W."/>
            <person name="Terry A."/>
            <person name="Torto-Alalibo T.A."/>
            <person name="Win J."/>
            <person name="Xu Z."/>
            <person name="Zhang H."/>
            <person name="Grigoriev I.V."/>
            <person name="Rokhsar D.S."/>
            <person name="Boore J.L."/>
        </authorList>
    </citation>
    <scope>NUCLEOTIDE SEQUENCE [LARGE SCALE GENOMIC DNA]</scope>
    <source>
        <strain evidence="6">Pr102</strain>
    </source>
</reference>
<reference evidence="5" key="2">
    <citation type="submission" date="2015-06" db="UniProtKB">
        <authorList>
            <consortium name="EnsemblProtists"/>
        </authorList>
    </citation>
    <scope>IDENTIFICATION</scope>
    <source>
        <strain evidence="5">Pr102</strain>
    </source>
</reference>
<dbReference type="VEuPathDB" id="FungiDB:KRP22_5609"/>
<dbReference type="InterPro" id="IPR036812">
    <property type="entry name" value="NAD(P)_OxRdtase_dom_sf"/>
</dbReference>
<dbReference type="OMA" id="NRWIEHD"/>
<accession>H3GCX7</accession>